<dbReference type="Pfam" id="PF03544">
    <property type="entry name" value="TonB_C"/>
    <property type="match status" value="1"/>
</dbReference>
<keyword evidence="3" id="KW-0813">Transport</keyword>
<evidence type="ECO:0000256" key="9">
    <source>
        <dbReference type="ARBA" id="ARBA00023136"/>
    </source>
</evidence>
<evidence type="ECO:0000256" key="4">
    <source>
        <dbReference type="ARBA" id="ARBA00022475"/>
    </source>
</evidence>
<feature type="domain" description="TonB C-terminal" evidence="11">
    <location>
        <begin position="1"/>
        <end position="81"/>
    </location>
</feature>
<dbReference type="Gene3D" id="3.30.1150.10">
    <property type="match status" value="1"/>
</dbReference>
<dbReference type="PROSITE" id="PS52015">
    <property type="entry name" value="TONB_CTD"/>
    <property type="match status" value="1"/>
</dbReference>
<keyword evidence="9" id="KW-0472">Membrane</keyword>
<feature type="region of interest" description="Disordered" evidence="10">
    <location>
        <begin position="57"/>
        <end position="81"/>
    </location>
</feature>
<sequence>MWQKVMAHRPASIKLEGQVILGFRLDPGGRLTEAHIVQSSNIAMLDRQAMRALREASPFPPLPEGTGPSGHDFTVPINFHP</sequence>
<dbReference type="InterPro" id="IPR037682">
    <property type="entry name" value="TonB_C"/>
</dbReference>
<keyword evidence="7" id="KW-0653">Protein transport</keyword>
<evidence type="ECO:0000256" key="10">
    <source>
        <dbReference type="SAM" id="MobiDB-lite"/>
    </source>
</evidence>
<comment type="caution">
    <text evidence="12">The sequence shown here is derived from an EMBL/GenBank/DDBJ whole genome shotgun (WGS) entry which is preliminary data.</text>
</comment>
<evidence type="ECO:0000256" key="3">
    <source>
        <dbReference type="ARBA" id="ARBA00022448"/>
    </source>
</evidence>
<evidence type="ECO:0000256" key="2">
    <source>
        <dbReference type="ARBA" id="ARBA00006555"/>
    </source>
</evidence>
<dbReference type="SUPFAM" id="SSF74653">
    <property type="entry name" value="TolA/TonB C-terminal domain"/>
    <property type="match status" value="1"/>
</dbReference>
<evidence type="ECO:0000256" key="8">
    <source>
        <dbReference type="ARBA" id="ARBA00022989"/>
    </source>
</evidence>
<accession>A0ABW9XF51</accession>
<evidence type="ECO:0000259" key="11">
    <source>
        <dbReference type="PROSITE" id="PS52015"/>
    </source>
</evidence>
<dbReference type="Proteomes" id="UP000753724">
    <property type="component" value="Unassembled WGS sequence"/>
</dbReference>
<organism evidence="12 13">
    <name type="scientific">Novosphingobium ovatum</name>
    <dbReference type="NCBI Taxonomy" id="1908523"/>
    <lineage>
        <taxon>Bacteria</taxon>
        <taxon>Pseudomonadati</taxon>
        <taxon>Pseudomonadota</taxon>
        <taxon>Alphaproteobacteria</taxon>
        <taxon>Sphingomonadales</taxon>
        <taxon>Sphingomonadaceae</taxon>
        <taxon>Novosphingobium</taxon>
    </lineage>
</organism>
<name>A0ABW9XF51_9SPHN</name>
<dbReference type="EMBL" id="JAAAPO010000004">
    <property type="protein sequence ID" value="NBC37173.1"/>
    <property type="molecule type" value="Genomic_DNA"/>
</dbReference>
<comment type="similarity">
    <text evidence="2">Belongs to the TonB family.</text>
</comment>
<evidence type="ECO:0000256" key="6">
    <source>
        <dbReference type="ARBA" id="ARBA00022692"/>
    </source>
</evidence>
<evidence type="ECO:0000256" key="5">
    <source>
        <dbReference type="ARBA" id="ARBA00022519"/>
    </source>
</evidence>
<dbReference type="PANTHER" id="PTHR33446">
    <property type="entry name" value="PROTEIN TONB-RELATED"/>
    <property type="match status" value="1"/>
</dbReference>
<keyword evidence="4" id="KW-1003">Cell membrane</keyword>
<reference evidence="13" key="1">
    <citation type="submission" date="2020-01" db="EMBL/GenBank/DDBJ databases">
        <title>Sphingomonas sp. strain CSW-10.</title>
        <authorList>
            <person name="Chen W.-M."/>
        </authorList>
    </citation>
    <scope>NUCLEOTIDE SEQUENCE [LARGE SCALE GENOMIC DNA]</scope>
    <source>
        <strain evidence="13">FSY-8</strain>
    </source>
</reference>
<evidence type="ECO:0000313" key="12">
    <source>
        <dbReference type="EMBL" id="NBC37173.1"/>
    </source>
</evidence>
<keyword evidence="13" id="KW-1185">Reference proteome</keyword>
<keyword evidence="6" id="KW-0812">Transmembrane</keyword>
<proteinExistence type="inferred from homology"/>
<dbReference type="NCBIfam" id="TIGR01352">
    <property type="entry name" value="tonB_Cterm"/>
    <property type="match status" value="1"/>
</dbReference>
<evidence type="ECO:0000256" key="1">
    <source>
        <dbReference type="ARBA" id="ARBA00004383"/>
    </source>
</evidence>
<keyword evidence="8" id="KW-1133">Transmembrane helix</keyword>
<evidence type="ECO:0000313" key="13">
    <source>
        <dbReference type="Proteomes" id="UP000753724"/>
    </source>
</evidence>
<gene>
    <name evidence="12" type="ORF">GTZ99_11450</name>
</gene>
<keyword evidence="5" id="KW-0997">Cell inner membrane</keyword>
<evidence type="ECO:0000256" key="7">
    <source>
        <dbReference type="ARBA" id="ARBA00022927"/>
    </source>
</evidence>
<dbReference type="InterPro" id="IPR006260">
    <property type="entry name" value="TonB/TolA_C"/>
</dbReference>
<protein>
    <submittedName>
        <fullName evidence="12">TonB family protein</fullName>
    </submittedName>
</protein>
<comment type="subcellular location">
    <subcellularLocation>
        <location evidence="1">Cell inner membrane</location>
        <topology evidence="1">Single-pass membrane protein</topology>
        <orientation evidence="1">Periplasmic side</orientation>
    </subcellularLocation>
</comment>
<dbReference type="InterPro" id="IPR051045">
    <property type="entry name" value="TonB-dependent_transducer"/>
</dbReference>